<keyword evidence="6" id="KW-1185">Reference proteome</keyword>
<dbReference type="GO" id="GO:0016787">
    <property type="term" value="F:hydrolase activity"/>
    <property type="evidence" value="ECO:0007669"/>
    <property type="project" value="UniProtKB-KW"/>
</dbReference>
<dbReference type="GO" id="GO:0005524">
    <property type="term" value="F:ATP binding"/>
    <property type="evidence" value="ECO:0007669"/>
    <property type="project" value="UniProtKB-KW"/>
</dbReference>
<dbReference type="PANTHER" id="PTHR10492">
    <property type="match status" value="1"/>
</dbReference>
<dbReference type="GO" id="GO:0000723">
    <property type="term" value="P:telomere maintenance"/>
    <property type="evidence" value="ECO:0007669"/>
    <property type="project" value="InterPro"/>
</dbReference>
<keyword evidence="1" id="KW-0067">ATP-binding</keyword>
<dbReference type="Gene3D" id="3.40.50.300">
    <property type="entry name" value="P-loop containing nucleotide triphosphate hydrolases"/>
    <property type="match status" value="1"/>
</dbReference>
<keyword evidence="1" id="KW-0233">DNA recombination</keyword>
<dbReference type="EnsemblPlants" id="KRH12646">
    <property type="protein sequence ID" value="KRH12646"/>
    <property type="gene ID" value="GLYMA_15G185100"/>
</dbReference>
<keyword evidence="1" id="KW-0547">Nucleotide-binding</keyword>
<dbReference type="EMBL" id="CM000848">
    <property type="protein sequence ID" value="KRH12646.1"/>
    <property type="molecule type" value="Genomic_DNA"/>
</dbReference>
<keyword evidence="1" id="KW-0227">DNA damage</keyword>
<gene>
    <name evidence="4" type="ORF">GLYMA_15G185100</name>
</gene>
<feature type="transmembrane region" description="Helical" evidence="2">
    <location>
        <begin position="39"/>
        <end position="56"/>
    </location>
</feature>
<dbReference type="InterPro" id="IPR010285">
    <property type="entry name" value="DNA_helicase_pif1-like_DEAD"/>
</dbReference>
<dbReference type="EC" id="5.6.2.3" evidence="1"/>
<keyword evidence="2" id="KW-0812">Transmembrane</keyword>
<comment type="similarity">
    <text evidence="1">Belongs to the helicase family.</text>
</comment>
<dbReference type="OMA" id="HETINAY"/>
<evidence type="ECO:0000256" key="1">
    <source>
        <dbReference type="RuleBase" id="RU363044"/>
    </source>
</evidence>
<proteinExistence type="inferred from homology"/>
<evidence type="ECO:0000313" key="4">
    <source>
        <dbReference type="EMBL" id="KRH12646.1"/>
    </source>
</evidence>
<comment type="cofactor">
    <cofactor evidence="1">
        <name>Mg(2+)</name>
        <dbReference type="ChEBI" id="CHEBI:18420"/>
    </cofactor>
</comment>
<evidence type="ECO:0000313" key="6">
    <source>
        <dbReference type="Proteomes" id="UP000008827"/>
    </source>
</evidence>
<dbReference type="GO" id="GO:0006281">
    <property type="term" value="P:DNA repair"/>
    <property type="evidence" value="ECO:0007669"/>
    <property type="project" value="UniProtKB-KW"/>
</dbReference>
<dbReference type="InParanoid" id="A0A0R0G2V1"/>
<reference evidence="4 5" key="1">
    <citation type="journal article" date="2010" name="Nature">
        <title>Genome sequence of the palaeopolyploid soybean.</title>
        <authorList>
            <person name="Schmutz J."/>
            <person name="Cannon S.B."/>
            <person name="Schlueter J."/>
            <person name="Ma J."/>
            <person name="Mitros T."/>
            <person name="Nelson W."/>
            <person name="Hyten D.L."/>
            <person name="Song Q."/>
            <person name="Thelen J.J."/>
            <person name="Cheng J."/>
            <person name="Xu D."/>
            <person name="Hellsten U."/>
            <person name="May G.D."/>
            <person name="Yu Y."/>
            <person name="Sakurai T."/>
            <person name="Umezawa T."/>
            <person name="Bhattacharyya M.K."/>
            <person name="Sandhu D."/>
            <person name="Valliyodan B."/>
            <person name="Lindquist E."/>
            <person name="Peto M."/>
            <person name="Grant D."/>
            <person name="Shu S."/>
            <person name="Goodstein D."/>
            <person name="Barry K."/>
            <person name="Futrell-Griggs M."/>
            <person name="Abernathy B."/>
            <person name="Du J."/>
            <person name="Tian Z."/>
            <person name="Zhu L."/>
            <person name="Gill N."/>
            <person name="Joshi T."/>
            <person name="Libault M."/>
            <person name="Sethuraman A."/>
            <person name="Zhang X.-C."/>
            <person name="Shinozaki K."/>
            <person name="Nguyen H.T."/>
            <person name="Wing R.A."/>
            <person name="Cregan P."/>
            <person name="Specht J."/>
            <person name="Grimwood J."/>
            <person name="Rokhsar D."/>
            <person name="Stacey G."/>
            <person name="Shoemaker R.C."/>
            <person name="Jackson S.A."/>
        </authorList>
    </citation>
    <scope>NUCLEOTIDE SEQUENCE</scope>
    <source>
        <strain evidence="5">cv. Williams 82</strain>
        <tissue evidence="4">Callus</tissue>
    </source>
</reference>
<comment type="catalytic activity">
    <reaction evidence="1">
        <text>ATP + H2O = ADP + phosphate + H(+)</text>
        <dbReference type="Rhea" id="RHEA:13065"/>
        <dbReference type="ChEBI" id="CHEBI:15377"/>
        <dbReference type="ChEBI" id="CHEBI:15378"/>
        <dbReference type="ChEBI" id="CHEBI:30616"/>
        <dbReference type="ChEBI" id="CHEBI:43474"/>
        <dbReference type="ChEBI" id="CHEBI:456216"/>
        <dbReference type="EC" id="5.6.2.3"/>
    </reaction>
</comment>
<dbReference type="SUPFAM" id="SSF52540">
    <property type="entry name" value="P-loop containing nucleoside triphosphate hydrolases"/>
    <property type="match status" value="1"/>
</dbReference>
<evidence type="ECO:0000259" key="3">
    <source>
        <dbReference type="Pfam" id="PF05970"/>
    </source>
</evidence>
<organism evidence="4">
    <name type="scientific">Glycine max</name>
    <name type="common">Soybean</name>
    <name type="synonym">Glycine hispida</name>
    <dbReference type="NCBI Taxonomy" id="3847"/>
    <lineage>
        <taxon>Eukaryota</taxon>
        <taxon>Viridiplantae</taxon>
        <taxon>Streptophyta</taxon>
        <taxon>Embryophyta</taxon>
        <taxon>Tracheophyta</taxon>
        <taxon>Spermatophyta</taxon>
        <taxon>Magnoliopsida</taxon>
        <taxon>eudicotyledons</taxon>
        <taxon>Gunneridae</taxon>
        <taxon>Pentapetalae</taxon>
        <taxon>rosids</taxon>
        <taxon>fabids</taxon>
        <taxon>Fabales</taxon>
        <taxon>Fabaceae</taxon>
        <taxon>Papilionoideae</taxon>
        <taxon>50 kb inversion clade</taxon>
        <taxon>NPAAA clade</taxon>
        <taxon>indigoferoid/millettioid clade</taxon>
        <taxon>Phaseoleae</taxon>
        <taxon>Glycine</taxon>
        <taxon>Glycine subgen. Soja</taxon>
    </lineage>
</organism>
<dbReference type="Proteomes" id="UP000008827">
    <property type="component" value="Chromosome 15"/>
</dbReference>
<dbReference type="Gramene" id="KRH12646">
    <property type="protein sequence ID" value="KRH12646"/>
    <property type="gene ID" value="GLYMA_15G185100"/>
</dbReference>
<dbReference type="SMR" id="A0A0R0G2V1"/>
<evidence type="ECO:0000313" key="5">
    <source>
        <dbReference type="EnsemblPlants" id="KRH12646"/>
    </source>
</evidence>
<dbReference type="GO" id="GO:0043139">
    <property type="term" value="F:5'-3' DNA helicase activity"/>
    <property type="evidence" value="ECO:0007669"/>
    <property type="project" value="UniProtKB-EC"/>
</dbReference>
<keyword evidence="1" id="KW-0378">Hydrolase</keyword>
<dbReference type="PANTHER" id="PTHR10492:SF93">
    <property type="entry name" value="ATP-DEPENDENT DNA HELICASE"/>
    <property type="match status" value="1"/>
</dbReference>
<dbReference type="Pfam" id="PF05970">
    <property type="entry name" value="PIF1"/>
    <property type="match status" value="1"/>
</dbReference>
<dbReference type="InterPro" id="IPR027417">
    <property type="entry name" value="P-loop_NTPase"/>
</dbReference>
<keyword evidence="2" id="KW-0472">Membrane</keyword>
<reference evidence="4" key="3">
    <citation type="submission" date="2018-07" db="EMBL/GenBank/DDBJ databases">
        <title>WGS assembly of Glycine max.</title>
        <authorList>
            <person name="Schmutz J."/>
            <person name="Cannon S."/>
            <person name="Schlueter J."/>
            <person name="Ma J."/>
            <person name="Mitros T."/>
            <person name="Nelson W."/>
            <person name="Hyten D."/>
            <person name="Song Q."/>
            <person name="Thelen J."/>
            <person name="Cheng J."/>
            <person name="Xu D."/>
            <person name="Hellsten U."/>
            <person name="May G."/>
            <person name="Yu Y."/>
            <person name="Sakurai T."/>
            <person name="Umezawa T."/>
            <person name="Bhattacharyya M."/>
            <person name="Sandhu D."/>
            <person name="Valliyodan B."/>
            <person name="Lindquist E."/>
            <person name="Peto M."/>
            <person name="Grant D."/>
            <person name="Shu S."/>
            <person name="Goodstein D."/>
            <person name="Barry K."/>
            <person name="Futrell-Griggs M."/>
            <person name="Abernathy B."/>
            <person name="Du J."/>
            <person name="Tian Z."/>
            <person name="Zhu L."/>
            <person name="Gill N."/>
            <person name="Joshi T."/>
            <person name="Libault M."/>
            <person name="Sethuraman A."/>
            <person name="Zhang X."/>
            <person name="Shinozaki K."/>
            <person name="Nguyen H."/>
            <person name="Wing R."/>
            <person name="Cregan P."/>
            <person name="Specht J."/>
            <person name="Grimwood J."/>
            <person name="Rokhsar D."/>
            <person name="Stacey G."/>
            <person name="Shoemaker R."/>
            <person name="Jackson S."/>
        </authorList>
    </citation>
    <scope>NUCLEOTIDE SEQUENCE</scope>
    <source>
        <tissue evidence="4">Callus</tissue>
    </source>
</reference>
<feature type="domain" description="DNA helicase Pif1-like DEAD-box helicase" evidence="3">
    <location>
        <begin position="4"/>
        <end position="195"/>
    </location>
</feature>
<reference evidence="5" key="2">
    <citation type="submission" date="2018-02" db="UniProtKB">
        <authorList>
            <consortium name="EnsemblPlants"/>
        </authorList>
    </citation>
    <scope>IDENTIFICATION</scope>
    <source>
        <strain evidence="5">Williams 82</strain>
    </source>
</reference>
<keyword evidence="1" id="KW-0234">DNA repair</keyword>
<protein>
    <recommendedName>
        <fullName evidence="1">ATP-dependent DNA helicase</fullName>
        <ecNumber evidence="1">5.6.2.3</ecNumber>
    </recommendedName>
</protein>
<dbReference type="GO" id="GO:0006310">
    <property type="term" value="P:DNA recombination"/>
    <property type="evidence" value="ECO:0007669"/>
    <property type="project" value="UniProtKB-KW"/>
</dbReference>
<keyword evidence="2" id="KW-1133">Transmembrane helix</keyword>
<evidence type="ECO:0000256" key="2">
    <source>
        <dbReference type="SAM" id="Phobius"/>
    </source>
</evidence>
<feature type="transmembrane region" description="Helical" evidence="2">
    <location>
        <begin position="12"/>
        <end position="33"/>
    </location>
</feature>
<dbReference type="AlphaFoldDB" id="A0A0R0G2V1"/>
<name>A0A0R0G2V1_SOYBN</name>
<dbReference type="STRING" id="3847.A0A0R0G2V1"/>
<keyword evidence="1" id="KW-0347">Helicase</keyword>
<sequence>MAVVNRQRGVMFFLYGFGGTGKTFMWETLASALRSKQEIVLTVASSGISYLLLLGGRNAHSKFKIPDPTIDNLVCNIHKGSDHAELLKLAKLIIWDEAPMANKHCFEVLDKTLKDIMGAQNYNSVDFKGKILPVIPRGDRSDIVHETINAYYLWDHCQVLTLTKNMCLETSSENMSIDELRQFSQWILDVGNGRIS</sequence>
<accession>A0A0R0G2V1</accession>